<dbReference type="AlphaFoldDB" id="A0A494VP25"/>
<dbReference type="KEGG" id="muh:HYN43_009735"/>
<evidence type="ECO:0000313" key="4">
    <source>
        <dbReference type="Proteomes" id="UP000270046"/>
    </source>
</evidence>
<feature type="domain" description="Fe/B12 periplasmic-binding" evidence="2">
    <location>
        <begin position="20"/>
        <end position="262"/>
    </location>
</feature>
<name>A0A494VP25_9SPHI</name>
<keyword evidence="4" id="KW-1185">Reference proteome</keyword>
<evidence type="ECO:0000313" key="3">
    <source>
        <dbReference type="EMBL" id="AYL95551.1"/>
    </source>
</evidence>
<dbReference type="InterPro" id="IPR054828">
    <property type="entry name" value="Vit_B12_bind_prot"/>
</dbReference>
<dbReference type="PANTHER" id="PTHR30535:SF35">
    <property type="entry name" value="PERIPLASMIC BINDING PROTEIN"/>
    <property type="match status" value="1"/>
</dbReference>
<evidence type="ECO:0000256" key="1">
    <source>
        <dbReference type="ARBA" id="ARBA00022729"/>
    </source>
</evidence>
<dbReference type="OrthoDB" id="9816357at2"/>
<dbReference type="Gene3D" id="3.40.50.1980">
    <property type="entry name" value="Nitrogenase molybdenum iron protein domain"/>
    <property type="match status" value="2"/>
</dbReference>
<dbReference type="SUPFAM" id="SSF53807">
    <property type="entry name" value="Helical backbone' metal receptor"/>
    <property type="match status" value="1"/>
</dbReference>
<organism evidence="3 4">
    <name type="scientific">Mucilaginibacter celer</name>
    <dbReference type="NCBI Taxonomy" id="2305508"/>
    <lineage>
        <taxon>Bacteria</taxon>
        <taxon>Pseudomonadati</taxon>
        <taxon>Bacteroidota</taxon>
        <taxon>Sphingobacteriia</taxon>
        <taxon>Sphingobacteriales</taxon>
        <taxon>Sphingobacteriaceae</taxon>
        <taxon>Mucilaginibacter</taxon>
    </lineage>
</organism>
<dbReference type="Pfam" id="PF01497">
    <property type="entry name" value="Peripla_BP_2"/>
    <property type="match status" value="1"/>
</dbReference>
<accession>A0A494VP25</accession>
<sequence length="262" mass="29732">MREFRDQLNRVIRLANVPKRIISIVPSQTELLFFMGLDNEVTGITKFCIHPADKFKITPKVGGTKQLDLDKIRLLSPDLIIANKEENDREQVELLMQICPVWISDINDLDSALQMIHTVGEMTGKDPEATALCIQIKDNFNRLSRPPLNLRVAYLIWRKPNMVAGANTFIDGMLQTCGFTNVIQQERYPTVNASQLTEMAPDVVILSSEPYPFGQKHIDEFSAILPDARIILADGEMFSWYGSRLLHAPGYFKQLVDEVTKN</sequence>
<dbReference type="EMBL" id="CP032869">
    <property type="protein sequence ID" value="AYL95551.1"/>
    <property type="molecule type" value="Genomic_DNA"/>
</dbReference>
<dbReference type="InterPro" id="IPR002491">
    <property type="entry name" value="ABC_transptr_periplasmic_BD"/>
</dbReference>
<dbReference type="RefSeq" id="WP_119411510.1">
    <property type="nucleotide sequence ID" value="NZ_CP032869.1"/>
</dbReference>
<dbReference type="PROSITE" id="PS50983">
    <property type="entry name" value="FE_B12_PBP"/>
    <property type="match status" value="1"/>
</dbReference>
<proteinExistence type="predicted"/>
<dbReference type="NCBIfam" id="NF038402">
    <property type="entry name" value="TroA_like"/>
    <property type="match status" value="1"/>
</dbReference>
<dbReference type="InterPro" id="IPR050902">
    <property type="entry name" value="ABC_Transporter_SBP"/>
</dbReference>
<gene>
    <name evidence="3" type="ORF">HYN43_009735</name>
</gene>
<keyword evidence="1" id="KW-0732">Signal</keyword>
<dbReference type="Proteomes" id="UP000270046">
    <property type="component" value="Chromosome"/>
</dbReference>
<protein>
    <submittedName>
        <fullName evidence="3">Cobalamin-binding protein</fullName>
    </submittedName>
</protein>
<dbReference type="PANTHER" id="PTHR30535">
    <property type="entry name" value="VITAMIN B12-BINDING PROTEIN"/>
    <property type="match status" value="1"/>
</dbReference>
<reference evidence="3 4" key="1">
    <citation type="submission" date="2018-10" db="EMBL/GenBank/DDBJ databases">
        <title>Genome sequencing of Mucilaginibacter sp. HYN0043.</title>
        <authorList>
            <person name="Kim M."/>
            <person name="Yi H."/>
        </authorList>
    </citation>
    <scope>NUCLEOTIDE SEQUENCE [LARGE SCALE GENOMIC DNA]</scope>
    <source>
        <strain evidence="3 4">HYN0043</strain>
    </source>
</reference>
<evidence type="ECO:0000259" key="2">
    <source>
        <dbReference type="PROSITE" id="PS50983"/>
    </source>
</evidence>